<accession>A0A4Z2FKV8</accession>
<reference evidence="1 2" key="1">
    <citation type="submission" date="2019-03" db="EMBL/GenBank/DDBJ databases">
        <title>First draft genome of Liparis tanakae, snailfish: a comprehensive survey of snailfish specific genes.</title>
        <authorList>
            <person name="Kim W."/>
            <person name="Song I."/>
            <person name="Jeong J.-H."/>
            <person name="Kim D."/>
            <person name="Kim S."/>
            <person name="Ryu S."/>
            <person name="Song J.Y."/>
            <person name="Lee S.K."/>
        </authorList>
    </citation>
    <scope>NUCLEOTIDE SEQUENCE [LARGE SCALE GENOMIC DNA]</scope>
    <source>
        <tissue evidence="1">Muscle</tissue>
    </source>
</reference>
<sequence>MACAAVVAGIDSRGRRRVESPCFLLRPCSLAATRSNADAVPTARRCRSLFAARRSPLSQRHAETKLPGRADFCLSPRSVMSSRRRVVPPIDPLTSHLAHVPRSDLLAPPLSLHHHDRSSPLPPSAPIPLLHLLEDGPERYELGKNLQLSRMRVQHIKIHS</sequence>
<organism evidence="1 2">
    <name type="scientific">Liparis tanakae</name>
    <name type="common">Tanaka's snailfish</name>
    <dbReference type="NCBI Taxonomy" id="230148"/>
    <lineage>
        <taxon>Eukaryota</taxon>
        <taxon>Metazoa</taxon>
        <taxon>Chordata</taxon>
        <taxon>Craniata</taxon>
        <taxon>Vertebrata</taxon>
        <taxon>Euteleostomi</taxon>
        <taxon>Actinopterygii</taxon>
        <taxon>Neopterygii</taxon>
        <taxon>Teleostei</taxon>
        <taxon>Neoteleostei</taxon>
        <taxon>Acanthomorphata</taxon>
        <taxon>Eupercaria</taxon>
        <taxon>Perciformes</taxon>
        <taxon>Cottioidei</taxon>
        <taxon>Cottales</taxon>
        <taxon>Liparidae</taxon>
        <taxon>Liparis</taxon>
    </lineage>
</organism>
<gene>
    <name evidence="1" type="ORF">EYF80_048431</name>
</gene>
<comment type="caution">
    <text evidence="1">The sequence shown here is derived from an EMBL/GenBank/DDBJ whole genome shotgun (WGS) entry which is preliminary data.</text>
</comment>
<proteinExistence type="predicted"/>
<keyword evidence="2" id="KW-1185">Reference proteome</keyword>
<dbReference type="AlphaFoldDB" id="A0A4Z2FKV8"/>
<dbReference type="Proteomes" id="UP000314294">
    <property type="component" value="Unassembled WGS sequence"/>
</dbReference>
<evidence type="ECO:0000313" key="1">
    <source>
        <dbReference type="EMBL" id="TNN41404.1"/>
    </source>
</evidence>
<protein>
    <submittedName>
        <fullName evidence="1">Uncharacterized protein</fullName>
    </submittedName>
</protein>
<name>A0A4Z2FKV8_9TELE</name>
<dbReference type="EMBL" id="SRLO01001111">
    <property type="protein sequence ID" value="TNN41404.1"/>
    <property type="molecule type" value="Genomic_DNA"/>
</dbReference>
<evidence type="ECO:0000313" key="2">
    <source>
        <dbReference type="Proteomes" id="UP000314294"/>
    </source>
</evidence>